<keyword evidence="3" id="KW-1185">Reference proteome</keyword>
<dbReference type="OrthoDB" id="7451496at2"/>
<gene>
    <name evidence="1" type="ORF">CAFE_01450</name>
    <name evidence="2" type="ORF">HCR03_04035</name>
</gene>
<evidence type="ECO:0000313" key="1">
    <source>
        <dbReference type="EMBL" id="MVB09489.1"/>
    </source>
</evidence>
<evidence type="ECO:0000313" key="4">
    <source>
        <dbReference type="Proteomes" id="UP000515909"/>
    </source>
</evidence>
<dbReference type="KEGG" id="cfem:HCR03_04035"/>
<dbReference type="EMBL" id="CP060286">
    <property type="protein sequence ID" value="QNK41454.1"/>
    <property type="molecule type" value="Genomic_DNA"/>
</dbReference>
<reference evidence="2 4" key="2">
    <citation type="submission" date="2020-08" db="EMBL/GenBank/DDBJ databases">
        <title>The isolate Caproiciproducens sp. 7D4C2 produces n-caproate at mildly acidic conditions from hexoses: genome and rBOX comparison with related strains and chain-elongating bacteria.</title>
        <authorList>
            <person name="Esquivel-Elizondo S."/>
            <person name="Bagci C."/>
            <person name="Temovska M."/>
            <person name="Jeon B.S."/>
            <person name="Bessarab I."/>
            <person name="Williams R.B.H."/>
            <person name="Huson D.H."/>
            <person name="Angenent L.T."/>
        </authorList>
    </citation>
    <scope>NUCLEOTIDE SEQUENCE [LARGE SCALE GENOMIC DNA]</scope>
    <source>
        <strain evidence="2 4">7D4C2</strain>
    </source>
</reference>
<protein>
    <recommendedName>
        <fullName evidence="5">DUF4365 domain-containing protein</fullName>
    </recommendedName>
</protein>
<accession>A0A6N8HUX8</accession>
<name>A0A6N8HUX8_9FIRM</name>
<dbReference type="Proteomes" id="UP000469440">
    <property type="component" value="Unassembled WGS sequence"/>
</dbReference>
<organism evidence="1 3">
    <name type="scientific">Caproicibacter fermentans</name>
    <dbReference type="NCBI Taxonomy" id="2576756"/>
    <lineage>
        <taxon>Bacteria</taxon>
        <taxon>Bacillati</taxon>
        <taxon>Bacillota</taxon>
        <taxon>Clostridia</taxon>
        <taxon>Eubacteriales</taxon>
        <taxon>Acutalibacteraceae</taxon>
        <taxon>Caproicibacter</taxon>
    </lineage>
</organism>
<accession>A0A7G8TCW3</accession>
<dbReference type="AlphaFoldDB" id="A0A6N8HUX8"/>
<dbReference type="EMBL" id="VWXL01000003">
    <property type="protein sequence ID" value="MVB09489.1"/>
    <property type="molecule type" value="Genomic_DNA"/>
</dbReference>
<sequence>MIVNDYSAELVVAGTFAAHGWNVYFPHRDKGFDFIITKDIAGTGELIRPVQVKGEYPTEDKTDKPVYGYVGKLTKLHPEMVLAMPFYNGDLALPEFIAYLPISMIKKCSRGYRCQPASFKNGEPVKRPGFDKFFDFNRLAILEDANWKDILL</sequence>
<evidence type="ECO:0000313" key="3">
    <source>
        <dbReference type="Proteomes" id="UP000469440"/>
    </source>
</evidence>
<proteinExistence type="predicted"/>
<reference evidence="1 3" key="1">
    <citation type="submission" date="2019-09" db="EMBL/GenBank/DDBJ databases">
        <title>Genome sequence of Clostridium sp. EA1.</title>
        <authorList>
            <person name="Poehlein A."/>
            <person name="Bengelsdorf F.R."/>
            <person name="Daniel R."/>
        </authorList>
    </citation>
    <scope>NUCLEOTIDE SEQUENCE [LARGE SCALE GENOMIC DNA]</scope>
    <source>
        <strain evidence="1 3">EA1</strain>
    </source>
</reference>
<dbReference type="RefSeq" id="WP_156989500.1">
    <property type="nucleotide sequence ID" value="NZ_CP060286.1"/>
</dbReference>
<evidence type="ECO:0008006" key="5">
    <source>
        <dbReference type="Google" id="ProtNLM"/>
    </source>
</evidence>
<evidence type="ECO:0000313" key="2">
    <source>
        <dbReference type="EMBL" id="QNK41454.1"/>
    </source>
</evidence>
<dbReference type="Proteomes" id="UP000515909">
    <property type="component" value="Chromosome"/>
</dbReference>